<dbReference type="RefSeq" id="WP_128197745.1">
    <property type="nucleotide sequence ID" value="NZ_SACJ01000017.1"/>
</dbReference>
<protein>
    <recommendedName>
        <fullName evidence="5">Serine protease</fullName>
    </recommendedName>
</protein>
<dbReference type="Gene3D" id="2.40.10.10">
    <property type="entry name" value="Trypsin-like serine proteases"/>
    <property type="match status" value="2"/>
</dbReference>
<keyword evidence="4" id="KW-1185">Reference proteome</keyword>
<reference evidence="3 4" key="1">
    <citation type="submission" date="2019-01" db="EMBL/GenBank/DDBJ databases">
        <authorList>
            <person name="Chen W.-M."/>
        </authorList>
    </citation>
    <scope>NUCLEOTIDE SEQUENCE [LARGE SCALE GENOMIC DNA]</scope>
    <source>
        <strain evidence="3 4">BBQ-12</strain>
    </source>
</reference>
<proteinExistence type="predicted"/>
<dbReference type="OrthoDB" id="191045at2"/>
<dbReference type="PANTHER" id="PTHR15462">
    <property type="entry name" value="SERINE PROTEASE"/>
    <property type="match status" value="1"/>
</dbReference>
<evidence type="ECO:0000256" key="2">
    <source>
        <dbReference type="SAM" id="SignalP"/>
    </source>
</evidence>
<dbReference type="InterPro" id="IPR050966">
    <property type="entry name" value="Glutamyl_endopeptidase"/>
</dbReference>
<accession>A0A437KKM8</accession>
<dbReference type="Proteomes" id="UP000285211">
    <property type="component" value="Unassembled WGS sequence"/>
</dbReference>
<dbReference type="PANTHER" id="PTHR15462:SF8">
    <property type="entry name" value="SERINE PROTEASE"/>
    <property type="match status" value="1"/>
</dbReference>
<evidence type="ECO:0000256" key="1">
    <source>
        <dbReference type="ARBA" id="ARBA00022729"/>
    </source>
</evidence>
<evidence type="ECO:0000313" key="4">
    <source>
        <dbReference type="Proteomes" id="UP000285211"/>
    </source>
</evidence>
<dbReference type="AlphaFoldDB" id="A0A437KKM8"/>
<dbReference type="SUPFAM" id="SSF50494">
    <property type="entry name" value="Trypsin-like serine proteases"/>
    <property type="match status" value="1"/>
</dbReference>
<name>A0A437KKM8_9FLAO</name>
<keyword evidence="1 2" id="KW-0732">Signal</keyword>
<feature type="signal peptide" evidence="2">
    <location>
        <begin position="1"/>
        <end position="22"/>
    </location>
</feature>
<gene>
    <name evidence="3" type="ORF">EOD40_17470</name>
</gene>
<dbReference type="InterPro" id="IPR009003">
    <property type="entry name" value="Peptidase_S1_PA"/>
</dbReference>
<sequence>MKVKVKLFVSFLVFSLSAIVFGQNNNHCNGVVLQRRTVSDTLKPNTFVVYVNPCRLFGGFSGTAFLIHPRVLLTAGHNVAKRKHRGINKVKSLYVEYATKNDIKLHSQSFSVKQNKNIISGSDGVFRYHVEEDWGVIILPDESIYKNVDGYFKLETYNPLDIKDTIHLTGYPAEKTQKIRKTDVSLNYHYNNNVLNYDFETEHGDSGAAIWYYKKGIPTVFAIHTNGDPKNISCGRATIITPLIYDKIIAFCNIQGIDITN</sequence>
<feature type="chain" id="PRO_5019404595" description="Serine protease" evidence="2">
    <location>
        <begin position="23"/>
        <end position="261"/>
    </location>
</feature>
<dbReference type="InterPro" id="IPR043504">
    <property type="entry name" value="Peptidase_S1_PA_chymotrypsin"/>
</dbReference>
<dbReference type="EMBL" id="SACJ01000017">
    <property type="protein sequence ID" value="RVT71200.1"/>
    <property type="molecule type" value="Genomic_DNA"/>
</dbReference>
<comment type="caution">
    <text evidence="3">The sequence shown here is derived from an EMBL/GenBank/DDBJ whole genome shotgun (WGS) entry which is preliminary data.</text>
</comment>
<evidence type="ECO:0008006" key="5">
    <source>
        <dbReference type="Google" id="ProtNLM"/>
    </source>
</evidence>
<evidence type="ECO:0000313" key="3">
    <source>
        <dbReference type="EMBL" id="RVT71200.1"/>
    </source>
</evidence>
<organism evidence="3 4">
    <name type="scientific">Flavobacterium sufflavum</name>
    <dbReference type="NCBI Taxonomy" id="1921138"/>
    <lineage>
        <taxon>Bacteria</taxon>
        <taxon>Pseudomonadati</taxon>
        <taxon>Bacteroidota</taxon>
        <taxon>Flavobacteriia</taxon>
        <taxon>Flavobacteriales</taxon>
        <taxon>Flavobacteriaceae</taxon>
        <taxon>Flavobacterium</taxon>
    </lineage>
</organism>